<gene>
    <name evidence="2" type="ORF">F4Y60_06335</name>
</gene>
<reference evidence="2" key="1">
    <citation type="submission" date="2019-09" db="EMBL/GenBank/DDBJ databases">
        <title>Characterisation of the sponge microbiome using genome-centric metagenomics.</title>
        <authorList>
            <person name="Engelberts J.P."/>
            <person name="Robbins S.J."/>
            <person name="De Goeij J.M."/>
            <person name="Aranda M."/>
            <person name="Bell S.C."/>
            <person name="Webster N.S."/>
        </authorList>
    </citation>
    <scope>NUCLEOTIDE SEQUENCE</scope>
    <source>
        <strain evidence="2">SB0664_bin_43</strain>
    </source>
</reference>
<dbReference type="AlphaFoldDB" id="A0A6B0Y3R8"/>
<feature type="non-terminal residue" evidence="2">
    <location>
        <position position="1"/>
    </location>
</feature>
<evidence type="ECO:0000313" key="2">
    <source>
        <dbReference type="EMBL" id="MXY33696.1"/>
    </source>
</evidence>
<keyword evidence="1" id="KW-0472">Membrane</keyword>
<keyword evidence="1" id="KW-0812">Transmembrane</keyword>
<proteinExistence type="predicted"/>
<accession>A0A6B0Y3R8</accession>
<evidence type="ECO:0000256" key="1">
    <source>
        <dbReference type="SAM" id="Phobius"/>
    </source>
</evidence>
<dbReference type="EMBL" id="VXRY01000254">
    <property type="protein sequence ID" value="MXY33696.1"/>
    <property type="molecule type" value="Genomic_DNA"/>
</dbReference>
<sequence length="36" mass="3842">FPVIAAATLVVTICYVLMNLAIDLLQAVIDPRVVVS</sequence>
<comment type="caution">
    <text evidence="2">The sequence shown here is derived from an EMBL/GenBank/DDBJ whole genome shotgun (WGS) entry which is preliminary data.</text>
</comment>
<protein>
    <submittedName>
        <fullName evidence="2">ABC transporter permease</fullName>
    </submittedName>
</protein>
<name>A0A6B0Y3R8_9RHOB</name>
<keyword evidence="1" id="KW-1133">Transmembrane helix</keyword>
<organism evidence="2">
    <name type="scientific">Boseongicola sp. SB0664_bin_43</name>
    <dbReference type="NCBI Taxonomy" id="2604844"/>
    <lineage>
        <taxon>Bacteria</taxon>
        <taxon>Pseudomonadati</taxon>
        <taxon>Pseudomonadota</taxon>
        <taxon>Alphaproteobacteria</taxon>
        <taxon>Rhodobacterales</taxon>
        <taxon>Paracoccaceae</taxon>
        <taxon>Boseongicola</taxon>
    </lineage>
</organism>
<feature type="transmembrane region" description="Helical" evidence="1">
    <location>
        <begin position="6"/>
        <end position="29"/>
    </location>
</feature>